<dbReference type="EMBL" id="JBBBNY010000002">
    <property type="protein sequence ID" value="MEI7035900.1"/>
    <property type="molecule type" value="Genomic_DNA"/>
</dbReference>
<sequence length="273" mass="29336">MTTSNTNRGPRAGQLQAGDMIADGQNLVDLLAFDSVAAGVKIGDMLRERLAMAERAVTRHTDGAEDAQLRGDDAERAHAEEGARLQREVNRLRLAIERADQRLAEVATAERQADARAKLKSATKAAARAEAIVATDYPTAARTVAALLEELRAMQGEVIAARRAARDAGLDAEADALALPHERRTRPGAFEEVEFEVLSGGAAVIDAASGREVIGERSDGRSVLGDMPQRATRLRVERRFVPGRSAPDLTAARVILPDTDREGAYIVKQGEAR</sequence>
<keyword evidence="3" id="KW-1185">Reference proteome</keyword>
<comment type="caution">
    <text evidence="2">The sequence shown here is derived from an EMBL/GenBank/DDBJ whole genome shotgun (WGS) entry which is preliminary data.</text>
</comment>
<organism evidence="2 3">
    <name type="scientific">Fulvimonas yonginensis</name>
    <dbReference type="NCBI Taxonomy" id="1495200"/>
    <lineage>
        <taxon>Bacteria</taxon>
        <taxon>Pseudomonadati</taxon>
        <taxon>Pseudomonadota</taxon>
        <taxon>Gammaproteobacteria</taxon>
        <taxon>Lysobacterales</taxon>
        <taxon>Rhodanobacteraceae</taxon>
        <taxon>Fulvimonas</taxon>
    </lineage>
</organism>
<evidence type="ECO:0000256" key="1">
    <source>
        <dbReference type="SAM" id="Coils"/>
    </source>
</evidence>
<dbReference type="Proteomes" id="UP001381174">
    <property type="component" value="Unassembled WGS sequence"/>
</dbReference>
<proteinExistence type="predicted"/>
<dbReference type="RefSeq" id="WP_336806524.1">
    <property type="nucleotide sequence ID" value="NZ_JBBBNY010000002.1"/>
</dbReference>
<evidence type="ECO:0008006" key="4">
    <source>
        <dbReference type="Google" id="ProtNLM"/>
    </source>
</evidence>
<accession>A0ABU8J9D5</accession>
<feature type="coiled-coil region" evidence="1">
    <location>
        <begin position="82"/>
        <end position="109"/>
    </location>
</feature>
<reference evidence="2 3" key="1">
    <citation type="journal article" date="2014" name="Int. J. Syst. Evol. Microbiol.">
        <title>Fulvimonas yonginensis sp. nov., isolated from greenhouse soil, and emended description of the genus Fulvimonas.</title>
        <authorList>
            <person name="Ahn J.H."/>
            <person name="Kim S.J."/>
            <person name="Weon H.Y."/>
            <person name="Hong S.B."/>
            <person name="Seok S.J."/>
            <person name="Kwon S.W."/>
        </authorList>
    </citation>
    <scope>NUCLEOTIDE SEQUENCE [LARGE SCALE GENOMIC DNA]</scope>
    <source>
        <strain evidence="2 3">KACC 16952</strain>
    </source>
</reference>
<protein>
    <recommendedName>
        <fullName evidence="4">HlyD family secretion protein</fullName>
    </recommendedName>
</protein>
<gene>
    <name evidence="2" type="ORF">WAT24_03900</name>
</gene>
<keyword evidence="1" id="KW-0175">Coiled coil</keyword>
<name>A0ABU8J9D5_9GAMM</name>
<evidence type="ECO:0000313" key="3">
    <source>
        <dbReference type="Proteomes" id="UP001381174"/>
    </source>
</evidence>
<evidence type="ECO:0000313" key="2">
    <source>
        <dbReference type="EMBL" id="MEI7035900.1"/>
    </source>
</evidence>